<name>A0AB38E1Y3_XANCH</name>
<gene>
    <name evidence="1" type="ORF">XAP6984_530048</name>
    <name evidence="2" type="ORF">XAP7430_490049</name>
</gene>
<proteinExistence type="predicted"/>
<sequence length="91" mass="10475">MIRPSLGTAVAPDDSPDRSRLRFACVRSESVAQVLVSRLAVPQLRVQRRWFAVLRSGAKHGARQSCRTQLVHWHDMLVHESYIEYVLTEYL</sequence>
<dbReference type="EMBL" id="OCYT01000110">
    <property type="protein sequence ID" value="SON83882.1"/>
    <property type="molecule type" value="Genomic_DNA"/>
</dbReference>
<evidence type="ECO:0000313" key="2">
    <source>
        <dbReference type="EMBL" id="SON90799.1"/>
    </source>
</evidence>
<organism evidence="2 3">
    <name type="scientific">Xanthomonas campestris pv. phaseoli</name>
    <dbReference type="NCBI Taxonomy" id="317013"/>
    <lineage>
        <taxon>Bacteria</taxon>
        <taxon>Pseudomonadati</taxon>
        <taxon>Pseudomonadota</taxon>
        <taxon>Gammaproteobacteria</taxon>
        <taxon>Lysobacterales</taxon>
        <taxon>Lysobacteraceae</taxon>
        <taxon>Xanthomonas</taxon>
    </lineage>
</organism>
<evidence type="ECO:0000313" key="3">
    <source>
        <dbReference type="Proteomes" id="UP000234166"/>
    </source>
</evidence>
<comment type="caution">
    <text evidence="2">The sequence shown here is derived from an EMBL/GenBank/DDBJ whole genome shotgun (WGS) entry which is preliminary data.</text>
</comment>
<accession>A0AB38E1Y3</accession>
<dbReference type="Proteomes" id="UP000234181">
    <property type="component" value="Unassembled WGS sequence"/>
</dbReference>
<dbReference type="EMBL" id="OCYS01000104">
    <property type="protein sequence ID" value="SON90799.1"/>
    <property type="molecule type" value="Genomic_DNA"/>
</dbReference>
<reference evidence="3 4" key="1">
    <citation type="submission" date="2017-10" db="EMBL/GenBank/DDBJ databases">
        <authorList>
            <person name="Regsiter A."/>
            <person name="William W."/>
        </authorList>
    </citation>
    <scope>NUCLEOTIDE SEQUENCE [LARGE SCALE GENOMIC DNA]</scope>
    <source>
        <strain evidence="1 4">CFBP6984</strain>
        <strain evidence="2 3">CFBP7430</strain>
    </source>
</reference>
<dbReference type="Proteomes" id="UP000234166">
    <property type="component" value="Unassembled WGS sequence"/>
</dbReference>
<evidence type="ECO:0000313" key="4">
    <source>
        <dbReference type="Proteomes" id="UP000234181"/>
    </source>
</evidence>
<dbReference type="AlphaFoldDB" id="A0AB38E1Y3"/>
<protein>
    <submittedName>
        <fullName evidence="2">Uncharacterized protein</fullName>
    </submittedName>
</protein>
<evidence type="ECO:0000313" key="1">
    <source>
        <dbReference type="EMBL" id="SON83882.1"/>
    </source>
</evidence>
<keyword evidence="4" id="KW-1185">Reference proteome</keyword>